<organism evidence="8 9">
    <name type="scientific">Aquimonas voraii</name>
    <dbReference type="NCBI Taxonomy" id="265719"/>
    <lineage>
        <taxon>Bacteria</taxon>
        <taxon>Pseudomonadati</taxon>
        <taxon>Pseudomonadota</taxon>
        <taxon>Gammaproteobacteria</taxon>
        <taxon>Lysobacterales</taxon>
        <taxon>Lysobacteraceae</taxon>
        <taxon>Aquimonas</taxon>
    </lineage>
</organism>
<keyword evidence="4 7" id="KW-1133">Transmembrane helix</keyword>
<dbReference type="Pfam" id="PF01594">
    <property type="entry name" value="AI-2E_transport"/>
    <property type="match status" value="1"/>
</dbReference>
<dbReference type="EMBL" id="FNAG01000001">
    <property type="protein sequence ID" value="SDD10465.1"/>
    <property type="molecule type" value="Genomic_DNA"/>
</dbReference>
<comment type="subcellular location">
    <subcellularLocation>
        <location evidence="1">Membrane</location>
        <topology evidence="1">Multi-pass membrane protein</topology>
    </subcellularLocation>
</comment>
<dbReference type="STRING" id="265719.SAMN04488509_101232"/>
<feature type="compositionally biased region" description="Basic and acidic residues" evidence="6">
    <location>
        <begin position="353"/>
        <end position="377"/>
    </location>
</feature>
<evidence type="ECO:0000256" key="3">
    <source>
        <dbReference type="ARBA" id="ARBA00022692"/>
    </source>
</evidence>
<name>A0A1G6S2Q0_9GAMM</name>
<evidence type="ECO:0000256" key="2">
    <source>
        <dbReference type="ARBA" id="ARBA00009773"/>
    </source>
</evidence>
<evidence type="ECO:0000256" key="1">
    <source>
        <dbReference type="ARBA" id="ARBA00004141"/>
    </source>
</evidence>
<evidence type="ECO:0000256" key="6">
    <source>
        <dbReference type="SAM" id="MobiDB-lite"/>
    </source>
</evidence>
<dbReference type="RefSeq" id="WP_091237852.1">
    <property type="nucleotide sequence ID" value="NZ_FNAG01000001.1"/>
</dbReference>
<keyword evidence="5 7" id="KW-0472">Membrane</keyword>
<dbReference type="GO" id="GO:0055085">
    <property type="term" value="P:transmembrane transport"/>
    <property type="evidence" value="ECO:0007669"/>
    <property type="project" value="TreeGrafter"/>
</dbReference>
<dbReference type="AlphaFoldDB" id="A0A1G6S2Q0"/>
<comment type="similarity">
    <text evidence="2">Belongs to the autoinducer-2 exporter (AI-2E) (TC 2.A.86) family.</text>
</comment>
<evidence type="ECO:0000313" key="8">
    <source>
        <dbReference type="EMBL" id="SDD10465.1"/>
    </source>
</evidence>
<dbReference type="PANTHER" id="PTHR21716:SF64">
    <property type="entry name" value="AI-2 TRANSPORT PROTEIN TQSA"/>
    <property type="match status" value="1"/>
</dbReference>
<feature type="transmembrane region" description="Helical" evidence="7">
    <location>
        <begin position="57"/>
        <end position="77"/>
    </location>
</feature>
<gene>
    <name evidence="8" type="ORF">SAMN04488509_101232</name>
</gene>
<dbReference type="PANTHER" id="PTHR21716">
    <property type="entry name" value="TRANSMEMBRANE PROTEIN"/>
    <property type="match status" value="1"/>
</dbReference>
<feature type="transmembrane region" description="Helical" evidence="7">
    <location>
        <begin position="149"/>
        <end position="169"/>
    </location>
</feature>
<sequence length="435" mass="46576">MTDTHKWQLLALTVLLGGLLYLLAPVLTPFAAAALFAYLGDPLVDRLEARKLSRGTAVGIVFLLMTLVAVGAVLLLIPMLRTQMAAFGEKLPVFAEWVQNTALPWIEVQTGFSLDHLKAENLVALAKDYWQEAGQAAGQVFTHLSRSSLAVLGFLANLALIPVVSFYLLRDWDVLLGRVRELLPRTVEPTVVKLAGEADAVLGSFLRGQISVMLSLGAIYSIGLWLVGVDLALLIGMLAGLVSFVPYLGMVIGLGAALIATLVQHGDLFHIVLVCAVFGAGQMVESFLLTPWLVGDKIGMHPVAVIFAIMAGGQLFGFLGVLLALPVAAVVMVVLRWLHARYTESSLYGGDGDQAHRQSRREVRASARRAEDTDARIEAQPLRGAKANAAPGPRVTTAKPDAADDSADASTTPREGSGKRRRRRRGPRGGGEQPA</sequence>
<proteinExistence type="inferred from homology"/>
<feature type="region of interest" description="Disordered" evidence="6">
    <location>
        <begin position="349"/>
        <end position="435"/>
    </location>
</feature>
<feature type="transmembrane region" description="Helical" evidence="7">
    <location>
        <begin position="241"/>
        <end position="263"/>
    </location>
</feature>
<evidence type="ECO:0000313" key="9">
    <source>
        <dbReference type="Proteomes" id="UP000199603"/>
    </source>
</evidence>
<evidence type="ECO:0000256" key="4">
    <source>
        <dbReference type="ARBA" id="ARBA00022989"/>
    </source>
</evidence>
<dbReference type="GO" id="GO:0016020">
    <property type="term" value="C:membrane"/>
    <property type="evidence" value="ECO:0007669"/>
    <property type="project" value="UniProtKB-SubCell"/>
</dbReference>
<dbReference type="InterPro" id="IPR002549">
    <property type="entry name" value="AI-2E-like"/>
</dbReference>
<evidence type="ECO:0000256" key="5">
    <source>
        <dbReference type="ARBA" id="ARBA00023136"/>
    </source>
</evidence>
<keyword evidence="3 7" id="KW-0812">Transmembrane</keyword>
<protein>
    <submittedName>
        <fullName evidence="8">Predicted PurR-regulated permease PerM</fullName>
    </submittedName>
</protein>
<reference evidence="8 9" key="1">
    <citation type="submission" date="2016-10" db="EMBL/GenBank/DDBJ databases">
        <authorList>
            <person name="de Groot N.N."/>
        </authorList>
    </citation>
    <scope>NUCLEOTIDE SEQUENCE [LARGE SCALE GENOMIC DNA]</scope>
    <source>
        <strain evidence="8 9">DSM 16957</strain>
    </source>
</reference>
<keyword evidence="9" id="KW-1185">Reference proteome</keyword>
<dbReference type="OrthoDB" id="5792512at2"/>
<evidence type="ECO:0000256" key="7">
    <source>
        <dbReference type="SAM" id="Phobius"/>
    </source>
</evidence>
<feature type="transmembrane region" description="Helical" evidence="7">
    <location>
        <begin position="269"/>
        <end position="294"/>
    </location>
</feature>
<dbReference type="Proteomes" id="UP000199603">
    <property type="component" value="Unassembled WGS sequence"/>
</dbReference>
<accession>A0A1G6S2Q0</accession>
<feature type="transmembrane region" description="Helical" evidence="7">
    <location>
        <begin position="212"/>
        <end position="234"/>
    </location>
</feature>